<dbReference type="Pfam" id="PF00104">
    <property type="entry name" value="Hormone_recep"/>
    <property type="match status" value="1"/>
</dbReference>
<dbReference type="Gene3D" id="1.10.565.10">
    <property type="entry name" value="Retinoid X Receptor"/>
    <property type="match status" value="1"/>
</dbReference>
<dbReference type="PROSITE" id="PS51843">
    <property type="entry name" value="NR_LBD"/>
    <property type="match status" value="1"/>
</dbReference>
<evidence type="ECO:0000313" key="6">
    <source>
        <dbReference type="Proteomes" id="UP000230233"/>
    </source>
</evidence>
<accession>A0A2G5TCJ3</accession>
<keyword evidence="2" id="KW-0804">Transcription</keyword>
<evidence type="ECO:0000313" key="5">
    <source>
        <dbReference type="EMBL" id="PIC24987.1"/>
    </source>
</evidence>
<keyword evidence="1" id="KW-0805">Transcription regulation</keyword>
<dbReference type="PANTHER" id="PTHR46587:SF1">
    <property type="entry name" value="NUCLEAR HORMONE RECEPTOR FAMILY-RELATED"/>
    <property type="match status" value="1"/>
</dbReference>
<dbReference type="SMART" id="SM00430">
    <property type="entry name" value="HOLI"/>
    <property type="match status" value="1"/>
</dbReference>
<protein>
    <recommendedName>
        <fullName evidence="4">NR LBD domain-containing protein</fullName>
    </recommendedName>
</protein>
<sequence length="222" mass="25248">MNSKLYRRASTHDINIVLNIGLCNAMEWSNQLETFKGCTLKEKKIVLSEFGIAFVLVDQAFKTAQKSVDKGFWLLQNDTFLHTDYFLGVSKADIQGNELRFQAQNHFDFVNGLLNTIIDPLLKLQVDKFECVIIKTLLLMTPSYAGRLKIDKSKKVVSECLSELMSYCMSHHPETGAVRFGEIILLLSSIRCAVKGFYNQTKKSSLFDSSKFNNFVKGYFLS</sequence>
<evidence type="ECO:0000259" key="4">
    <source>
        <dbReference type="PROSITE" id="PS51843"/>
    </source>
</evidence>
<evidence type="ECO:0000256" key="1">
    <source>
        <dbReference type="ARBA" id="ARBA00023015"/>
    </source>
</evidence>
<dbReference type="InterPro" id="IPR000536">
    <property type="entry name" value="Nucl_hrmn_rcpt_lig-bd"/>
</dbReference>
<dbReference type="SUPFAM" id="SSF48508">
    <property type="entry name" value="Nuclear receptor ligand-binding domain"/>
    <property type="match status" value="1"/>
</dbReference>
<reference evidence="6" key="1">
    <citation type="submission" date="2017-10" db="EMBL/GenBank/DDBJ databases">
        <title>Rapid genome shrinkage in a self-fertile nematode reveals novel sperm competition proteins.</title>
        <authorList>
            <person name="Yin D."/>
            <person name="Schwarz E.M."/>
            <person name="Thomas C.G."/>
            <person name="Felde R.L."/>
            <person name="Korf I.F."/>
            <person name="Cutter A.D."/>
            <person name="Schartner C.M."/>
            <person name="Ralston E.J."/>
            <person name="Meyer B.J."/>
            <person name="Haag E.S."/>
        </authorList>
    </citation>
    <scope>NUCLEOTIDE SEQUENCE [LARGE SCALE GENOMIC DNA]</scope>
    <source>
        <strain evidence="6">JU1422</strain>
    </source>
</reference>
<comment type="caution">
    <text evidence="5">The sequence shown here is derived from an EMBL/GenBank/DDBJ whole genome shotgun (WGS) entry which is preliminary data.</text>
</comment>
<dbReference type="EMBL" id="PDUG01000005">
    <property type="protein sequence ID" value="PIC24987.1"/>
    <property type="molecule type" value="Genomic_DNA"/>
</dbReference>
<name>A0A2G5TCJ3_9PELO</name>
<gene>
    <name evidence="5" type="primary">Cnig_chr_V.g18089</name>
    <name evidence="5" type="ORF">B9Z55_018089</name>
</gene>
<proteinExistence type="predicted"/>
<evidence type="ECO:0000256" key="2">
    <source>
        <dbReference type="ARBA" id="ARBA00023163"/>
    </source>
</evidence>
<dbReference type="Proteomes" id="UP000230233">
    <property type="component" value="Chromosome V"/>
</dbReference>
<keyword evidence="3" id="KW-0675">Receptor</keyword>
<dbReference type="PANTHER" id="PTHR46587">
    <property type="entry name" value="NUCLEAR HORMONE RECEPTOR FAMILY"/>
    <property type="match status" value="1"/>
</dbReference>
<feature type="domain" description="NR LBD" evidence="4">
    <location>
        <begin position="1"/>
        <end position="222"/>
    </location>
</feature>
<evidence type="ECO:0000256" key="3">
    <source>
        <dbReference type="ARBA" id="ARBA00023170"/>
    </source>
</evidence>
<dbReference type="InterPro" id="IPR035500">
    <property type="entry name" value="NHR-like_dom_sf"/>
</dbReference>
<organism evidence="5 6">
    <name type="scientific">Caenorhabditis nigoni</name>
    <dbReference type="NCBI Taxonomy" id="1611254"/>
    <lineage>
        <taxon>Eukaryota</taxon>
        <taxon>Metazoa</taxon>
        <taxon>Ecdysozoa</taxon>
        <taxon>Nematoda</taxon>
        <taxon>Chromadorea</taxon>
        <taxon>Rhabditida</taxon>
        <taxon>Rhabditina</taxon>
        <taxon>Rhabditomorpha</taxon>
        <taxon>Rhabditoidea</taxon>
        <taxon>Rhabditidae</taxon>
        <taxon>Peloderinae</taxon>
        <taxon>Caenorhabditis</taxon>
    </lineage>
</organism>
<dbReference type="AlphaFoldDB" id="A0A2G5TCJ3"/>
<keyword evidence="6" id="KW-1185">Reference proteome</keyword>
<dbReference type="OrthoDB" id="2526284at2759"/>